<evidence type="ECO:0000313" key="2">
    <source>
        <dbReference type="EMBL" id="KOM54229.1"/>
    </source>
</evidence>
<protein>
    <submittedName>
        <fullName evidence="2">Uncharacterized protein</fullName>
    </submittedName>
</protein>
<dbReference type="OMA" id="HEEITND"/>
<feature type="compositionally biased region" description="Polar residues" evidence="1">
    <location>
        <begin position="263"/>
        <end position="273"/>
    </location>
</feature>
<dbReference type="KEGG" id="var:108345216"/>
<accession>A0A0L9VHP8</accession>
<proteinExistence type="predicted"/>
<reference evidence="3" key="1">
    <citation type="journal article" date="2015" name="Proc. Natl. Acad. Sci. U.S.A.">
        <title>Genome sequencing of adzuki bean (Vigna angularis) provides insight into high starch and low fat accumulation and domestication.</title>
        <authorList>
            <person name="Yang K."/>
            <person name="Tian Z."/>
            <person name="Chen C."/>
            <person name="Luo L."/>
            <person name="Zhao B."/>
            <person name="Wang Z."/>
            <person name="Yu L."/>
            <person name="Li Y."/>
            <person name="Sun Y."/>
            <person name="Li W."/>
            <person name="Chen Y."/>
            <person name="Li Y."/>
            <person name="Zhang Y."/>
            <person name="Ai D."/>
            <person name="Zhao J."/>
            <person name="Shang C."/>
            <person name="Ma Y."/>
            <person name="Wu B."/>
            <person name="Wang M."/>
            <person name="Gao L."/>
            <person name="Sun D."/>
            <person name="Zhang P."/>
            <person name="Guo F."/>
            <person name="Wang W."/>
            <person name="Li Y."/>
            <person name="Wang J."/>
            <person name="Varshney R.K."/>
            <person name="Wang J."/>
            <person name="Ling H.Q."/>
            <person name="Wan P."/>
        </authorList>
    </citation>
    <scope>NUCLEOTIDE SEQUENCE</scope>
    <source>
        <strain evidence="3">cv. Jingnong 6</strain>
    </source>
</reference>
<evidence type="ECO:0000256" key="1">
    <source>
        <dbReference type="SAM" id="MobiDB-lite"/>
    </source>
</evidence>
<gene>
    <name evidence="2" type="ORF">LR48_Vigan10g012100</name>
</gene>
<dbReference type="Gramene" id="KOM54229">
    <property type="protein sequence ID" value="KOM54229"/>
    <property type="gene ID" value="LR48_Vigan10g012100"/>
</dbReference>
<feature type="region of interest" description="Disordered" evidence="1">
    <location>
        <begin position="245"/>
        <end position="279"/>
    </location>
</feature>
<dbReference type="EMBL" id="CM003380">
    <property type="protein sequence ID" value="KOM54229.1"/>
    <property type="molecule type" value="Genomic_DNA"/>
</dbReference>
<dbReference type="OrthoDB" id="1430781at2759"/>
<dbReference type="Proteomes" id="UP000053144">
    <property type="component" value="Chromosome 10"/>
</dbReference>
<evidence type="ECO:0000313" key="3">
    <source>
        <dbReference type="Proteomes" id="UP000053144"/>
    </source>
</evidence>
<organism evidence="2 3">
    <name type="scientific">Phaseolus angularis</name>
    <name type="common">Azuki bean</name>
    <name type="synonym">Vigna angularis</name>
    <dbReference type="NCBI Taxonomy" id="3914"/>
    <lineage>
        <taxon>Eukaryota</taxon>
        <taxon>Viridiplantae</taxon>
        <taxon>Streptophyta</taxon>
        <taxon>Embryophyta</taxon>
        <taxon>Tracheophyta</taxon>
        <taxon>Spermatophyta</taxon>
        <taxon>Magnoliopsida</taxon>
        <taxon>eudicotyledons</taxon>
        <taxon>Gunneridae</taxon>
        <taxon>Pentapetalae</taxon>
        <taxon>rosids</taxon>
        <taxon>fabids</taxon>
        <taxon>Fabales</taxon>
        <taxon>Fabaceae</taxon>
        <taxon>Papilionoideae</taxon>
        <taxon>50 kb inversion clade</taxon>
        <taxon>NPAAA clade</taxon>
        <taxon>indigoferoid/millettioid clade</taxon>
        <taxon>Phaseoleae</taxon>
        <taxon>Vigna</taxon>
    </lineage>
</organism>
<sequence length="311" mass="34645">MGNSPSGPRLLGNGKYSSYDIKLGKAATISVKNEEGLLKSRWKLVYDVDEMACTLSIAKLTNERSGDNDLIINVFYRPVEVKADDTGAFGFHTRRLISFMVQKDQITGLLSAETMVGTVMKSRSFSKFRESLRCEVETQSWTYTCATMEGLVVTQKKKKSNQEQPYMITVAHYYVNRDSGESGVDIGFSVVVKIGVANGKLDFSVEGPEEHPSLALLYMIEEVCRTGTWKPSACPHCNNIQSQQRRLVSESEDSDTNLPTPPSSHGSQQNASNKGRFKGDGIGNIIHAKEVKFIKQFHNNDHLRKYVSESL</sequence>
<name>A0A0L9VHP8_PHAAN</name>
<dbReference type="AlphaFoldDB" id="A0A0L9VHP8"/>